<evidence type="ECO:0000313" key="5">
    <source>
        <dbReference type="EMBL" id="CAB3983077.1"/>
    </source>
</evidence>
<evidence type="ECO:0000313" key="6">
    <source>
        <dbReference type="Proteomes" id="UP001152795"/>
    </source>
</evidence>
<dbReference type="CDD" id="cd00154">
    <property type="entry name" value="Rab"/>
    <property type="match status" value="1"/>
</dbReference>
<dbReference type="SMART" id="SM00175">
    <property type="entry name" value="RAB"/>
    <property type="match status" value="1"/>
</dbReference>
<evidence type="ECO:0000256" key="4">
    <source>
        <dbReference type="ARBA" id="ARBA00023288"/>
    </source>
</evidence>
<keyword evidence="2" id="KW-0547">Nucleotide-binding</keyword>
<evidence type="ECO:0000256" key="1">
    <source>
        <dbReference type="ARBA" id="ARBA00006270"/>
    </source>
</evidence>
<protein>
    <submittedName>
        <fullName evidence="5">Ras-related Rab-30</fullName>
    </submittedName>
</protein>
<dbReference type="SMART" id="SM00174">
    <property type="entry name" value="RHO"/>
    <property type="match status" value="1"/>
</dbReference>
<dbReference type="Proteomes" id="UP001152795">
    <property type="component" value="Unassembled WGS sequence"/>
</dbReference>
<reference evidence="5" key="1">
    <citation type="submission" date="2020-04" db="EMBL/GenBank/DDBJ databases">
        <authorList>
            <person name="Alioto T."/>
            <person name="Alioto T."/>
            <person name="Gomez Garrido J."/>
        </authorList>
    </citation>
    <scope>NUCLEOTIDE SEQUENCE</scope>
    <source>
        <strain evidence="5">A484AB</strain>
    </source>
</reference>
<dbReference type="PROSITE" id="PS51419">
    <property type="entry name" value="RAB"/>
    <property type="match status" value="1"/>
</dbReference>
<dbReference type="PROSITE" id="PS51420">
    <property type="entry name" value="RHO"/>
    <property type="match status" value="1"/>
</dbReference>
<dbReference type="GO" id="GO:0003924">
    <property type="term" value="F:GTPase activity"/>
    <property type="evidence" value="ECO:0007669"/>
    <property type="project" value="InterPro"/>
</dbReference>
<dbReference type="InterPro" id="IPR005225">
    <property type="entry name" value="Small_GTP-bd"/>
</dbReference>
<evidence type="ECO:0000256" key="2">
    <source>
        <dbReference type="ARBA" id="ARBA00022741"/>
    </source>
</evidence>
<dbReference type="NCBIfam" id="TIGR00231">
    <property type="entry name" value="small_GTP"/>
    <property type="match status" value="1"/>
</dbReference>
<dbReference type="EMBL" id="CACRXK020000571">
    <property type="protein sequence ID" value="CAB3983077.1"/>
    <property type="molecule type" value="Genomic_DNA"/>
</dbReference>
<dbReference type="SMART" id="SM00173">
    <property type="entry name" value="RAS"/>
    <property type="match status" value="1"/>
</dbReference>
<dbReference type="PANTHER" id="PTHR47979">
    <property type="entry name" value="DRAB11-RELATED"/>
    <property type="match status" value="1"/>
</dbReference>
<dbReference type="InterPro" id="IPR050209">
    <property type="entry name" value="Rab_GTPases_membrane_traffic"/>
</dbReference>
<sequence>MNYDYIFKILLVGNSGVGKTSLIRRFTKGYFSETIGSTIGVDFCVKSLEIDGEKIKLQCWDTAGMETFKSLTRSYYGQADAVVLVYDLSDKKSFASIPQWLADVKKHTRKKNIIKVLVGNKNDLCEREVPCASGKALAEFEEMIFIEASAKEADNVNLTFETLAQELKQQMQCKLSKGDRTSRDLQNASTVTLTEHVHVSGTVTCCKL</sequence>
<dbReference type="GO" id="GO:0005525">
    <property type="term" value="F:GTP binding"/>
    <property type="evidence" value="ECO:0007669"/>
    <property type="project" value="UniProtKB-KW"/>
</dbReference>
<dbReference type="AlphaFoldDB" id="A0A7D9HFF8"/>
<comment type="caution">
    <text evidence="5">The sequence shown here is derived from an EMBL/GenBank/DDBJ whole genome shotgun (WGS) entry which is preliminary data.</text>
</comment>
<dbReference type="SMART" id="SM00176">
    <property type="entry name" value="RAN"/>
    <property type="match status" value="1"/>
</dbReference>
<dbReference type="OrthoDB" id="9989112at2759"/>
<accession>A0A7D9HFF8</accession>
<dbReference type="Pfam" id="PF00071">
    <property type="entry name" value="Ras"/>
    <property type="match status" value="1"/>
</dbReference>
<dbReference type="SMART" id="SM00177">
    <property type="entry name" value="ARF"/>
    <property type="match status" value="1"/>
</dbReference>
<proteinExistence type="inferred from homology"/>
<dbReference type="InterPro" id="IPR001806">
    <property type="entry name" value="Small_GTPase"/>
</dbReference>
<keyword evidence="4" id="KW-0449">Lipoprotein</keyword>
<dbReference type="FunFam" id="3.40.50.300:FF:001129">
    <property type="entry name" value="ras-related protein Rab-44 isoform X2"/>
    <property type="match status" value="1"/>
</dbReference>
<organism evidence="5 6">
    <name type="scientific">Paramuricea clavata</name>
    <name type="common">Red gorgonian</name>
    <name type="synonym">Violescent sea-whip</name>
    <dbReference type="NCBI Taxonomy" id="317549"/>
    <lineage>
        <taxon>Eukaryota</taxon>
        <taxon>Metazoa</taxon>
        <taxon>Cnidaria</taxon>
        <taxon>Anthozoa</taxon>
        <taxon>Octocorallia</taxon>
        <taxon>Malacalcyonacea</taxon>
        <taxon>Plexauridae</taxon>
        <taxon>Paramuricea</taxon>
    </lineage>
</organism>
<keyword evidence="6" id="KW-1185">Reference proteome</keyword>
<evidence type="ECO:0000256" key="3">
    <source>
        <dbReference type="ARBA" id="ARBA00023134"/>
    </source>
</evidence>
<dbReference type="Gene3D" id="3.40.50.300">
    <property type="entry name" value="P-loop containing nucleotide triphosphate hydrolases"/>
    <property type="match status" value="1"/>
</dbReference>
<comment type="similarity">
    <text evidence="1">Belongs to the small GTPase superfamily. Rab family.</text>
</comment>
<dbReference type="SUPFAM" id="SSF52540">
    <property type="entry name" value="P-loop containing nucleoside triphosphate hydrolases"/>
    <property type="match status" value="1"/>
</dbReference>
<dbReference type="PROSITE" id="PS51421">
    <property type="entry name" value="RAS"/>
    <property type="match status" value="1"/>
</dbReference>
<gene>
    <name evidence="5" type="ORF">PACLA_8A084755</name>
</gene>
<keyword evidence="3" id="KW-0342">GTP-binding</keyword>
<name>A0A7D9HFF8_PARCT</name>
<dbReference type="InterPro" id="IPR027417">
    <property type="entry name" value="P-loop_NTPase"/>
</dbReference>
<dbReference type="PRINTS" id="PR00449">
    <property type="entry name" value="RASTRNSFRMNG"/>
</dbReference>